<organism evidence="1 2">
    <name type="scientific">Rotaria magnacalcarata</name>
    <dbReference type="NCBI Taxonomy" id="392030"/>
    <lineage>
        <taxon>Eukaryota</taxon>
        <taxon>Metazoa</taxon>
        <taxon>Spiralia</taxon>
        <taxon>Gnathifera</taxon>
        <taxon>Rotifera</taxon>
        <taxon>Eurotatoria</taxon>
        <taxon>Bdelloidea</taxon>
        <taxon>Philodinida</taxon>
        <taxon>Philodinidae</taxon>
        <taxon>Rotaria</taxon>
    </lineage>
</organism>
<accession>A0A814JJ24</accession>
<proteinExistence type="predicted"/>
<dbReference type="Proteomes" id="UP000663855">
    <property type="component" value="Unassembled WGS sequence"/>
</dbReference>
<dbReference type="AlphaFoldDB" id="A0A814JJ24"/>
<reference evidence="1" key="1">
    <citation type="submission" date="2021-02" db="EMBL/GenBank/DDBJ databases">
        <authorList>
            <person name="Nowell W R."/>
        </authorList>
    </citation>
    <scope>NUCLEOTIDE SEQUENCE</scope>
</reference>
<evidence type="ECO:0000313" key="1">
    <source>
        <dbReference type="EMBL" id="CAF1038332.1"/>
    </source>
</evidence>
<evidence type="ECO:0000313" key="2">
    <source>
        <dbReference type="Proteomes" id="UP000663855"/>
    </source>
</evidence>
<gene>
    <name evidence="1" type="ORF">CJN711_LOCUS4147</name>
</gene>
<dbReference type="EMBL" id="CAJNOV010000780">
    <property type="protein sequence ID" value="CAF1038332.1"/>
    <property type="molecule type" value="Genomic_DNA"/>
</dbReference>
<sequence>MGNRAYVPKMNVATQTSPTNVVRGNSPQYNRDERFMVGEEMHRQRPHPIKVLHPDAEDYILSEIPIAPIDVSSLKRIAENPNIGVNPDRDERVRSSDVLVDSPRCYPFATAVVTTSSLPSQCSSYATLIPDAARYYNYTGPGNCSGLVSPQDCTTAYPNGWYRIQSASYGTTITTTPPTSLCHCGAQWTGWWNGILPTTPGQTTSASLCYWG</sequence>
<name>A0A814JJ24_9BILA</name>
<comment type="caution">
    <text evidence="1">The sequence shown here is derived from an EMBL/GenBank/DDBJ whole genome shotgun (WGS) entry which is preliminary data.</text>
</comment>
<protein>
    <submittedName>
        <fullName evidence="1">Uncharacterized protein</fullName>
    </submittedName>
</protein>